<keyword evidence="1" id="KW-0472">Membrane</keyword>
<feature type="transmembrane region" description="Helical" evidence="1">
    <location>
        <begin position="57"/>
        <end position="76"/>
    </location>
</feature>
<keyword evidence="1" id="KW-0812">Transmembrane</keyword>
<dbReference type="EMBL" id="LMWU01000083">
    <property type="protein sequence ID" value="KUN54745.1"/>
    <property type="molecule type" value="Genomic_DNA"/>
</dbReference>
<evidence type="ECO:0000313" key="3">
    <source>
        <dbReference type="Proteomes" id="UP000053669"/>
    </source>
</evidence>
<accession>A0A101RKB9</accession>
<sequence length="80" mass="8581">MTEPCAPRPGHLPSRPGRWTRQSAGATFAAVAAFLITRDATFGFIRQALPERAYTATVLAGLAVSAVAYGLAVLWLRRLP</sequence>
<dbReference type="Proteomes" id="UP000053669">
    <property type="component" value="Unassembled WGS sequence"/>
</dbReference>
<reference evidence="2 3" key="1">
    <citation type="submission" date="2015-10" db="EMBL/GenBank/DDBJ databases">
        <title>Draft genome sequence of Streptomyces canus DSM 40017, type strain for the species Streptomyces canus.</title>
        <authorList>
            <person name="Ruckert C."/>
            <person name="Winkler A."/>
            <person name="Kalinowski J."/>
            <person name="Kampfer P."/>
            <person name="Glaeser S."/>
        </authorList>
    </citation>
    <scope>NUCLEOTIDE SEQUENCE [LARGE SCALE GENOMIC DNA]</scope>
    <source>
        <strain evidence="2 3">DSM 40017</strain>
    </source>
</reference>
<proteinExistence type="predicted"/>
<dbReference type="AlphaFoldDB" id="A0A101RKB9"/>
<evidence type="ECO:0000256" key="1">
    <source>
        <dbReference type="SAM" id="Phobius"/>
    </source>
</evidence>
<protein>
    <submittedName>
        <fullName evidence="2">Uncharacterized protein</fullName>
    </submittedName>
</protein>
<organism evidence="2 3">
    <name type="scientific">Streptomyces canus</name>
    <dbReference type="NCBI Taxonomy" id="58343"/>
    <lineage>
        <taxon>Bacteria</taxon>
        <taxon>Bacillati</taxon>
        <taxon>Actinomycetota</taxon>
        <taxon>Actinomycetes</taxon>
        <taxon>Kitasatosporales</taxon>
        <taxon>Streptomycetaceae</taxon>
        <taxon>Streptomyces</taxon>
        <taxon>Streptomyces aurantiacus group</taxon>
    </lineage>
</organism>
<name>A0A101RKB9_9ACTN</name>
<gene>
    <name evidence="2" type="ORF">AQJ46_49910</name>
</gene>
<keyword evidence="1" id="KW-1133">Transmembrane helix</keyword>
<evidence type="ECO:0000313" key="2">
    <source>
        <dbReference type="EMBL" id="KUN54745.1"/>
    </source>
</evidence>
<comment type="caution">
    <text evidence="2">The sequence shown here is derived from an EMBL/GenBank/DDBJ whole genome shotgun (WGS) entry which is preliminary data.</text>
</comment>